<dbReference type="EnsemblPlants" id="QL05p045066:mrna">
    <property type="protein sequence ID" value="QL05p045066:mrna"/>
    <property type="gene ID" value="QL05p045066"/>
</dbReference>
<feature type="region of interest" description="Disordered" evidence="1">
    <location>
        <begin position="336"/>
        <end position="356"/>
    </location>
</feature>
<keyword evidence="4" id="KW-1185">Reference proteome</keyword>
<organism evidence="3 4">
    <name type="scientific">Quercus lobata</name>
    <name type="common">Valley oak</name>
    <dbReference type="NCBI Taxonomy" id="97700"/>
    <lineage>
        <taxon>Eukaryota</taxon>
        <taxon>Viridiplantae</taxon>
        <taxon>Streptophyta</taxon>
        <taxon>Embryophyta</taxon>
        <taxon>Tracheophyta</taxon>
        <taxon>Spermatophyta</taxon>
        <taxon>Magnoliopsida</taxon>
        <taxon>eudicotyledons</taxon>
        <taxon>Gunneridae</taxon>
        <taxon>Pentapetalae</taxon>
        <taxon>rosids</taxon>
        <taxon>fabids</taxon>
        <taxon>Fagales</taxon>
        <taxon>Fagaceae</taxon>
        <taxon>Quercus</taxon>
    </lineage>
</organism>
<name>A0A7N2LP85_QUELO</name>
<dbReference type="InParanoid" id="A0A7N2LP85"/>
<dbReference type="EMBL" id="LRBV02000005">
    <property type="status" value="NOT_ANNOTATED_CDS"/>
    <property type="molecule type" value="Genomic_DNA"/>
</dbReference>
<dbReference type="PANTHER" id="PTHR31286:SF99">
    <property type="entry name" value="DUF4283 DOMAIN-CONTAINING PROTEIN"/>
    <property type="match status" value="1"/>
</dbReference>
<dbReference type="AlphaFoldDB" id="A0A7N2LP85"/>
<sequence>MECSRVCFLEEENELVRSTKKVKDSHNGITEGSPGRCEGSFHANKLSFKEKLVGKISGAYSQSLALSEQMEAESESDEETEDIREEFATISLSKETKQWRLDMMDLGRDFYLLRFTVMDDLEMVLMKGPWFISEHFLSICRWEANFKPSEAQVSSVVVWVKLNELPIEYYDGEILRQIGKALGPVLRMDTHTATEAREPLAKAGFDKEKGGSNIAKGPEGKRKAQVEISLSPSSSPTRLDSHPPSVSDGFDSSGPVQTFNEVGDQVGKDDRGNSESNNGRSPSSPSMHLGLVQSQATDTMDIVVPPSNRGCFGIDERVDGSAGALLDFDAGQRIDEGRSANGRMDFNGGSEFPSSF</sequence>
<dbReference type="Gramene" id="QL05p045066:mrna">
    <property type="protein sequence ID" value="QL05p045066:mrna"/>
    <property type="gene ID" value="QL05p045066"/>
</dbReference>
<dbReference type="Pfam" id="PF14111">
    <property type="entry name" value="DUF4283"/>
    <property type="match status" value="1"/>
</dbReference>
<proteinExistence type="predicted"/>
<reference evidence="3 4" key="1">
    <citation type="journal article" date="2016" name="G3 (Bethesda)">
        <title>First Draft Assembly and Annotation of the Genome of a California Endemic Oak Quercus lobata Nee (Fagaceae).</title>
        <authorList>
            <person name="Sork V.L."/>
            <person name="Fitz-Gibbon S.T."/>
            <person name="Puiu D."/>
            <person name="Crepeau M."/>
            <person name="Gugger P.F."/>
            <person name="Sherman R."/>
            <person name="Stevens K."/>
            <person name="Langley C.H."/>
            <person name="Pellegrini M."/>
            <person name="Salzberg S.L."/>
        </authorList>
    </citation>
    <scope>NUCLEOTIDE SEQUENCE [LARGE SCALE GENOMIC DNA]</scope>
    <source>
        <strain evidence="3 4">cv. SW786</strain>
    </source>
</reference>
<evidence type="ECO:0000313" key="3">
    <source>
        <dbReference type="EnsemblPlants" id="QL05p045066:mrna"/>
    </source>
</evidence>
<feature type="region of interest" description="Disordered" evidence="1">
    <location>
        <begin position="197"/>
        <end position="288"/>
    </location>
</feature>
<protein>
    <recommendedName>
        <fullName evidence="2">DUF4283 domain-containing protein</fullName>
    </recommendedName>
</protein>
<accession>A0A7N2LP85</accession>
<dbReference type="InterPro" id="IPR025558">
    <property type="entry name" value="DUF4283"/>
</dbReference>
<evidence type="ECO:0000256" key="1">
    <source>
        <dbReference type="SAM" id="MobiDB-lite"/>
    </source>
</evidence>
<feature type="compositionally biased region" description="Polar residues" evidence="1">
    <location>
        <begin position="228"/>
        <end position="238"/>
    </location>
</feature>
<feature type="compositionally biased region" description="Basic and acidic residues" evidence="1">
    <location>
        <begin position="197"/>
        <end position="210"/>
    </location>
</feature>
<evidence type="ECO:0000259" key="2">
    <source>
        <dbReference type="Pfam" id="PF14111"/>
    </source>
</evidence>
<reference evidence="3" key="2">
    <citation type="submission" date="2021-01" db="UniProtKB">
        <authorList>
            <consortium name="EnsemblPlants"/>
        </authorList>
    </citation>
    <scope>IDENTIFICATION</scope>
</reference>
<dbReference type="InterPro" id="IPR040256">
    <property type="entry name" value="At4g02000-like"/>
</dbReference>
<evidence type="ECO:0000313" key="4">
    <source>
        <dbReference type="Proteomes" id="UP000594261"/>
    </source>
</evidence>
<dbReference type="PANTHER" id="PTHR31286">
    <property type="entry name" value="GLYCINE-RICH CELL WALL STRUCTURAL PROTEIN 1.8-LIKE"/>
    <property type="match status" value="1"/>
</dbReference>
<feature type="domain" description="DUF4283" evidence="2">
    <location>
        <begin position="101"/>
        <end position="150"/>
    </location>
</feature>
<dbReference type="Proteomes" id="UP000594261">
    <property type="component" value="Chromosome 5"/>
</dbReference>
<feature type="compositionally biased region" description="Polar residues" evidence="1">
    <location>
        <begin position="274"/>
        <end position="288"/>
    </location>
</feature>